<dbReference type="PANTHER" id="PTHR42901">
    <property type="entry name" value="ALCOHOL DEHYDROGENASE"/>
    <property type="match status" value="1"/>
</dbReference>
<comment type="caution">
    <text evidence="4">The sequence shown here is derived from an EMBL/GenBank/DDBJ whole genome shotgun (WGS) entry which is preliminary data.</text>
</comment>
<keyword evidence="3" id="KW-1133">Transmembrane helix</keyword>
<dbReference type="AlphaFoldDB" id="A0A2W5WRX2"/>
<dbReference type="GO" id="GO:0016491">
    <property type="term" value="F:oxidoreductase activity"/>
    <property type="evidence" value="ECO:0007669"/>
    <property type="project" value="UniProtKB-KW"/>
</dbReference>
<dbReference type="InterPro" id="IPR036291">
    <property type="entry name" value="NAD(P)-bd_dom_sf"/>
</dbReference>
<dbReference type="CDD" id="cd05233">
    <property type="entry name" value="SDR_c"/>
    <property type="match status" value="1"/>
</dbReference>
<dbReference type="Pfam" id="PF00106">
    <property type="entry name" value="adh_short"/>
    <property type="match status" value="1"/>
</dbReference>
<dbReference type="SUPFAM" id="SSF51735">
    <property type="entry name" value="NAD(P)-binding Rossmann-fold domains"/>
    <property type="match status" value="1"/>
</dbReference>
<evidence type="ECO:0000256" key="1">
    <source>
        <dbReference type="ARBA" id="ARBA00006484"/>
    </source>
</evidence>
<proteinExistence type="inferred from homology"/>
<dbReference type="PANTHER" id="PTHR42901:SF1">
    <property type="entry name" value="ALCOHOL DEHYDROGENASE"/>
    <property type="match status" value="1"/>
</dbReference>
<sequence>MEPTASPGPHRVAVVTGAASGIGLACARLLVARGDAVAMLDRDGRALRYAATDLARNASEQVVWAEVDVSDAFSLREARDNLAARLSAPIDAVIAGAGTMSGGSFAHSVPGEWSEMIDANLTGMLHTSQTFLRDLCVAAESDERSDLVLVGAIAGRSGFPRFAVYSAVEAAVGQLARTLRVELGPQGVRVHQVQPGATATRLGSTMSDRSARKEWQSLRHQVPPVDPADVAAAIMFGLDQPPHVTVTDMVVLPTLQDAVLPGVQGTPTRERPRWSLR</sequence>
<dbReference type="EMBL" id="QKWH01000004">
    <property type="protein sequence ID" value="PZR53383.1"/>
    <property type="molecule type" value="Genomic_DNA"/>
</dbReference>
<organism evidence="4 5">
    <name type="scientific">Xylanimonas oleitrophica</name>
    <dbReference type="NCBI Taxonomy" id="2607479"/>
    <lineage>
        <taxon>Bacteria</taxon>
        <taxon>Bacillati</taxon>
        <taxon>Actinomycetota</taxon>
        <taxon>Actinomycetes</taxon>
        <taxon>Micrococcales</taxon>
        <taxon>Promicromonosporaceae</taxon>
        <taxon>Xylanimonas</taxon>
    </lineage>
</organism>
<dbReference type="RefSeq" id="WP_111250661.1">
    <property type="nucleotide sequence ID" value="NZ_QKWH01000004.1"/>
</dbReference>
<gene>
    <name evidence="4" type="ORF">DNL40_07650</name>
</gene>
<keyword evidence="5" id="KW-1185">Reference proteome</keyword>
<reference evidence="4 5" key="1">
    <citation type="submission" date="2018-06" db="EMBL/GenBank/DDBJ databases">
        <title>Whole genome sequencing of a novel hydrocarbon degrading bacterial strain, PW21 isolated from oil contaminated produced water sample.</title>
        <authorList>
            <person name="Nagkirti P."/>
            <person name="Shaikh A."/>
            <person name="Gowdaman V."/>
            <person name="Engineer A.E."/>
            <person name="Dagar S."/>
            <person name="Dhakephalkar P.K."/>
        </authorList>
    </citation>
    <scope>NUCLEOTIDE SEQUENCE [LARGE SCALE GENOMIC DNA]</scope>
    <source>
        <strain evidence="4 5">PW21</strain>
    </source>
</reference>
<evidence type="ECO:0000256" key="3">
    <source>
        <dbReference type="SAM" id="Phobius"/>
    </source>
</evidence>
<keyword evidence="2" id="KW-0560">Oxidoreductase</keyword>
<keyword evidence="3" id="KW-0472">Membrane</keyword>
<dbReference type="InterPro" id="IPR002347">
    <property type="entry name" value="SDR_fam"/>
</dbReference>
<name>A0A2W5WRX2_9MICO</name>
<evidence type="ECO:0000256" key="2">
    <source>
        <dbReference type="ARBA" id="ARBA00023002"/>
    </source>
</evidence>
<evidence type="ECO:0000313" key="4">
    <source>
        <dbReference type="EMBL" id="PZR53383.1"/>
    </source>
</evidence>
<accession>A0A2W5WRX2</accession>
<evidence type="ECO:0000313" key="5">
    <source>
        <dbReference type="Proteomes" id="UP000248783"/>
    </source>
</evidence>
<dbReference type="Gene3D" id="3.40.50.720">
    <property type="entry name" value="NAD(P)-binding Rossmann-like Domain"/>
    <property type="match status" value="1"/>
</dbReference>
<keyword evidence="3" id="KW-0812">Transmembrane</keyword>
<feature type="transmembrane region" description="Helical" evidence="3">
    <location>
        <begin position="12"/>
        <end position="31"/>
    </location>
</feature>
<protein>
    <submittedName>
        <fullName evidence="4">Short-chain dehydrogenase</fullName>
    </submittedName>
</protein>
<dbReference type="Proteomes" id="UP000248783">
    <property type="component" value="Unassembled WGS sequence"/>
</dbReference>
<dbReference type="PRINTS" id="PR00081">
    <property type="entry name" value="GDHRDH"/>
</dbReference>
<comment type="similarity">
    <text evidence="1">Belongs to the short-chain dehydrogenases/reductases (SDR) family.</text>
</comment>